<dbReference type="PANTHER" id="PTHR24222">
    <property type="entry name" value="ABC TRANSPORTER B FAMILY"/>
    <property type="match status" value="1"/>
</dbReference>
<dbReference type="InterPro" id="IPR027417">
    <property type="entry name" value="P-loop_NTPase"/>
</dbReference>
<name>A0A822GKP9_9BILA</name>
<evidence type="ECO:0008006" key="3">
    <source>
        <dbReference type="Google" id="ProtNLM"/>
    </source>
</evidence>
<comment type="caution">
    <text evidence="1">The sequence shown here is derived from an EMBL/GenBank/DDBJ whole genome shotgun (WGS) entry which is preliminary data.</text>
</comment>
<dbReference type="AlphaFoldDB" id="A0A822GKP9"/>
<dbReference type="PANTHER" id="PTHR24222:SF76">
    <property type="entry name" value="MYCOBACTIN IMPORT ATP-BINDING_PERMEASE PROTEIN IRTB"/>
    <property type="match status" value="1"/>
</dbReference>
<reference evidence="1" key="1">
    <citation type="submission" date="2021-02" db="EMBL/GenBank/DDBJ databases">
        <authorList>
            <person name="Nowell W R."/>
        </authorList>
    </citation>
    <scope>NUCLEOTIDE SEQUENCE</scope>
</reference>
<dbReference type="SUPFAM" id="SSF52540">
    <property type="entry name" value="P-loop containing nucleoside triphosphate hydrolases"/>
    <property type="match status" value="1"/>
</dbReference>
<proteinExistence type="predicted"/>
<dbReference type="Proteomes" id="UP000663848">
    <property type="component" value="Unassembled WGS sequence"/>
</dbReference>
<accession>A0A822GKP9</accession>
<protein>
    <recommendedName>
        <fullName evidence="3">p-glycoprotein</fullName>
    </recommendedName>
</protein>
<dbReference type="GO" id="GO:0005886">
    <property type="term" value="C:plasma membrane"/>
    <property type="evidence" value="ECO:0007669"/>
    <property type="project" value="TreeGrafter"/>
</dbReference>
<feature type="non-terminal residue" evidence="1">
    <location>
        <position position="1"/>
    </location>
</feature>
<dbReference type="GO" id="GO:0042626">
    <property type="term" value="F:ATPase-coupled transmembrane transporter activity"/>
    <property type="evidence" value="ECO:0007669"/>
    <property type="project" value="TreeGrafter"/>
</dbReference>
<dbReference type="InterPro" id="IPR039421">
    <property type="entry name" value="Type_1_exporter"/>
</dbReference>
<dbReference type="EMBL" id="CAJOBR010100961">
    <property type="protein sequence ID" value="CAF5152582.1"/>
    <property type="molecule type" value="Genomic_DNA"/>
</dbReference>
<evidence type="ECO:0000313" key="2">
    <source>
        <dbReference type="Proteomes" id="UP000663848"/>
    </source>
</evidence>
<sequence length="48" mass="5422">SQEPILFDLTIAENIAYGLEDVSMTDIIDAAKKANIHQFIEQLPDVKY</sequence>
<evidence type="ECO:0000313" key="1">
    <source>
        <dbReference type="EMBL" id="CAF5152582.1"/>
    </source>
</evidence>
<organism evidence="1 2">
    <name type="scientific">Rotaria socialis</name>
    <dbReference type="NCBI Taxonomy" id="392032"/>
    <lineage>
        <taxon>Eukaryota</taxon>
        <taxon>Metazoa</taxon>
        <taxon>Spiralia</taxon>
        <taxon>Gnathifera</taxon>
        <taxon>Rotifera</taxon>
        <taxon>Eurotatoria</taxon>
        <taxon>Bdelloidea</taxon>
        <taxon>Philodinida</taxon>
        <taxon>Philodinidae</taxon>
        <taxon>Rotaria</taxon>
    </lineage>
</organism>
<gene>
    <name evidence="1" type="ORF">QYT958_LOCUS48700</name>
</gene>
<dbReference type="Gene3D" id="3.40.50.300">
    <property type="entry name" value="P-loop containing nucleotide triphosphate hydrolases"/>
    <property type="match status" value="1"/>
</dbReference>